<reference evidence="2" key="1">
    <citation type="submission" date="2016-06" db="EMBL/GenBank/DDBJ databases">
        <title>Parallel loss of symbiosis genes in relatives of nitrogen-fixing non-legume Parasponia.</title>
        <authorList>
            <person name="Van Velzen R."/>
            <person name="Holmer R."/>
            <person name="Bu F."/>
            <person name="Rutten L."/>
            <person name="Van Zeijl A."/>
            <person name="Liu W."/>
            <person name="Santuari L."/>
            <person name="Cao Q."/>
            <person name="Sharma T."/>
            <person name="Shen D."/>
            <person name="Roswanjaya Y."/>
            <person name="Wardhani T."/>
            <person name="Kalhor M.S."/>
            <person name="Jansen J."/>
            <person name="Van den Hoogen J."/>
            <person name="Gungor B."/>
            <person name="Hartog M."/>
            <person name="Hontelez J."/>
            <person name="Verver J."/>
            <person name="Yang W.-C."/>
            <person name="Schijlen E."/>
            <person name="Repin R."/>
            <person name="Schilthuizen M."/>
            <person name="Schranz E."/>
            <person name="Heidstra R."/>
            <person name="Miyata K."/>
            <person name="Fedorova E."/>
            <person name="Kohlen W."/>
            <person name="Bisseling T."/>
            <person name="Smit S."/>
            <person name="Geurts R."/>
        </authorList>
    </citation>
    <scope>NUCLEOTIDE SEQUENCE [LARGE SCALE GENOMIC DNA]</scope>
    <source>
        <strain evidence="2">cv. RG33-2</strain>
    </source>
</reference>
<dbReference type="OrthoDB" id="101614at2759"/>
<gene>
    <name evidence="1" type="ORF">TorRG33x02_275300</name>
</gene>
<accession>A0A2P5CRZ9</accession>
<evidence type="ECO:0000313" key="2">
    <source>
        <dbReference type="Proteomes" id="UP000237000"/>
    </source>
</evidence>
<proteinExistence type="predicted"/>
<organism evidence="1 2">
    <name type="scientific">Trema orientale</name>
    <name type="common">Charcoal tree</name>
    <name type="synonym">Celtis orientalis</name>
    <dbReference type="NCBI Taxonomy" id="63057"/>
    <lineage>
        <taxon>Eukaryota</taxon>
        <taxon>Viridiplantae</taxon>
        <taxon>Streptophyta</taxon>
        <taxon>Embryophyta</taxon>
        <taxon>Tracheophyta</taxon>
        <taxon>Spermatophyta</taxon>
        <taxon>Magnoliopsida</taxon>
        <taxon>eudicotyledons</taxon>
        <taxon>Gunneridae</taxon>
        <taxon>Pentapetalae</taxon>
        <taxon>rosids</taxon>
        <taxon>fabids</taxon>
        <taxon>Rosales</taxon>
        <taxon>Cannabaceae</taxon>
        <taxon>Trema</taxon>
    </lineage>
</organism>
<dbReference type="InParanoid" id="A0A2P5CRZ9"/>
<comment type="caution">
    <text evidence="1">The sequence shown here is derived from an EMBL/GenBank/DDBJ whole genome shotgun (WGS) entry which is preliminary data.</text>
</comment>
<feature type="non-terminal residue" evidence="1">
    <location>
        <position position="1"/>
    </location>
</feature>
<dbReference type="AlphaFoldDB" id="A0A2P5CRZ9"/>
<dbReference type="EMBL" id="JXTC01000333">
    <property type="protein sequence ID" value="PON63820.1"/>
    <property type="molecule type" value="Genomic_DNA"/>
</dbReference>
<dbReference type="Gene3D" id="1.10.340.70">
    <property type="match status" value="1"/>
</dbReference>
<sequence length="109" mass="12953">EKLENTTQDFKQIKTFVLLNDQLYKKLGDVVLARYVSSEFGKNLLRQVHDKVCGLQGPSLARRIQRLGYFWPELNKEAVELQRSCEQCQLTIDIRENYCVEKEDWRHLH</sequence>
<evidence type="ECO:0000313" key="1">
    <source>
        <dbReference type="EMBL" id="PON63820.1"/>
    </source>
</evidence>
<protein>
    <submittedName>
        <fullName evidence="1">Uncharacterized protein</fullName>
    </submittedName>
</protein>
<dbReference type="Proteomes" id="UP000237000">
    <property type="component" value="Unassembled WGS sequence"/>
</dbReference>
<keyword evidence="2" id="KW-1185">Reference proteome</keyword>
<name>A0A2P5CRZ9_TREOI</name>